<gene>
    <name evidence="1" type="ORF">LCGC14_2159450</name>
</gene>
<reference evidence="1" key="1">
    <citation type="journal article" date="2015" name="Nature">
        <title>Complex archaea that bridge the gap between prokaryotes and eukaryotes.</title>
        <authorList>
            <person name="Spang A."/>
            <person name="Saw J.H."/>
            <person name="Jorgensen S.L."/>
            <person name="Zaremba-Niedzwiedzka K."/>
            <person name="Martijn J."/>
            <person name="Lind A.E."/>
            <person name="van Eijk R."/>
            <person name="Schleper C."/>
            <person name="Guy L."/>
            <person name="Ettema T.J."/>
        </authorList>
    </citation>
    <scope>NUCLEOTIDE SEQUENCE</scope>
</reference>
<proteinExistence type="predicted"/>
<feature type="non-terminal residue" evidence="1">
    <location>
        <position position="1"/>
    </location>
</feature>
<name>A0A0F9G638_9ZZZZ</name>
<sequence>GIRPNQQAAESLMFFAARFMRANVGILAQSFTTGPGGAEARKLMGSLLAGGTSLLIGVSWMKNGKLPNMGDPFAPDWMQVAFGKTNFNPFGPFYPYFRTIARMSVRFAEGSPDKAANELKRFLLSKEGIPFRALDILGQFAFLGEARTFEGDVIEKTPIGIARGLVEEFGIPIAPGEIFRGFREGRPEVLTEVVGLMGRSSPFSQMDILFQEQLDINPEGKSYTKAEPGQQDEMERRYPEIAERMRETGRGPFGKAEREWHETDTKFYNQETALEARFRRGAISGKQFRDRQSAIQSERAIEKQATNRAFGLFQEERPLSDDPNERALGQYYQALEGARRDDGTYDWDKSESAIAVLESVWTKAQRDYVDRNTDRTVHTPLVSELREWRSRPDFQPYWEAHKLLLLHSSVNRPDLVREFERYRTANILVKIQMDKATTDRPKDFFKQIENAVSQIHTTQRGRNAELDGFLIRYGYVEKPRNTQALLLIREILDTNQLLTDVFQEASLDISNNGS</sequence>
<evidence type="ECO:0008006" key="2">
    <source>
        <dbReference type="Google" id="ProtNLM"/>
    </source>
</evidence>
<dbReference type="AlphaFoldDB" id="A0A0F9G638"/>
<organism evidence="1">
    <name type="scientific">marine sediment metagenome</name>
    <dbReference type="NCBI Taxonomy" id="412755"/>
    <lineage>
        <taxon>unclassified sequences</taxon>
        <taxon>metagenomes</taxon>
        <taxon>ecological metagenomes</taxon>
    </lineage>
</organism>
<comment type="caution">
    <text evidence="1">The sequence shown here is derived from an EMBL/GenBank/DDBJ whole genome shotgun (WGS) entry which is preliminary data.</text>
</comment>
<evidence type="ECO:0000313" key="1">
    <source>
        <dbReference type="EMBL" id="KKL64990.1"/>
    </source>
</evidence>
<protein>
    <recommendedName>
        <fullName evidence="2">Large polyvalent protein associated domain-containing protein</fullName>
    </recommendedName>
</protein>
<accession>A0A0F9G638</accession>
<dbReference type="EMBL" id="LAZR01027674">
    <property type="protein sequence ID" value="KKL64990.1"/>
    <property type="molecule type" value="Genomic_DNA"/>
</dbReference>